<sequence length="554" mass="63736">MSESCRENLPLLCDDYSDEEFRIHKSSPKFQRLFRYSTSGRARTQAIGAAAIITRWPEQFSSLLTYWWIGLGMIAFMIFVMYNSIVAISMLPPTHHRPLNLKISEYRSDHAIHETYIFMHIFVTNYEELNINSYLPYIDTFTQKYPNFKHNLVVVIRDESNDSLNDISDELNNEMALNSLWTHEKKIDKIKLGRNTNIKIVSLTKYMDDSPLKKYWRRLPQQFFGFLTRCIAIWEKGGIAFDPLILTPNSPNSGYIENLEHIFDKLRSKNQKQSTKTNSLRISKKINKNPKVNNIRDIIENLKNEDDNHYVPENLSEAESKNILSKINNLNISKIKRSTTDVLQEIEKFNKLDMNNIHTNKSKDLYKTEYIMNGSKNSVGLSNNQGSNNLSSTHKIRNKNRLTTDSSTKRNLLPMFLEYLFNSQNITEPTHEQTNTITNFTLSKHINNFIKKNVTNNQGNSSIIKTSFKKKGSKMKIGTEIVPSENDDNVSLSIDLKGNLLATETSCHAFIGTIFSNALHHSDDESITDFIITELSIFCKGVLSSCKGIDIILL</sequence>
<evidence type="ECO:0000256" key="1">
    <source>
        <dbReference type="SAM" id="Phobius"/>
    </source>
</evidence>
<name>A0A8B8HU51_VANTA</name>
<dbReference type="Proteomes" id="UP001652626">
    <property type="component" value="Chromosome 9"/>
</dbReference>
<organism evidence="2 3">
    <name type="scientific">Vanessa tameamea</name>
    <name type="common">Kamehameha butterfly</name>
    <dbReference type="NCBI Taxonomy" id="334116"/>
    <lineage>
        <taxon>Eukaryota</taxon>
        <taxon>Metazoa</taxon>
        <taxon>Ecdysozoa</taxon>
        <taxon>Arthropoda</taxon>
        <taxon>Hexapoda</taxon>
        <taxon>Insecta</taxon>
        <taxon>Pterygota</taxon>
        <taxon>Neoptera</taxon>
        <taxon>Endopterygota</taxon>
        <taxon>Lepidoptera</taxon>
        <taxon>Glossata</taxon>
        <taxon>Ditrysia</taxon>
        <taxon>Papilionoidea</taxon>
        <taxon>Nymphalidae</taxon>
        <taxon>Nymphalinae</taxon>
        <taxon>Vanessa</taxon>
    </lineage>
</organism>
<proteinExistence type="predicted"/>
<keyword evidence="1" id="KW-1133">Transmembrane helix</keyword>
<dbReference type="AlphaFoldDB" id="A0A8B8HU51"/>
<accession>A0A8B8HU51</accession>
<keyword evidence="2" id="KW-1185">Reference proteome</keyword>
<evidence type="ECO:0000313" key="3">
    <source>
        <dbReference type="RefSeq" id="XP_026488379.2"/>
    </source>
</evidence>
<keyword evidence="1" id="KW-0812">Transmembrane</keyword>
<feature type="transmembrane region" description="Helical" evidence="1">
    <location>
        <begin position="66"/>
        <end position="91"/>
    </location>
</feature>
<dbReference type="GeneID" id="113395052"/>
<dbReference type="OMA" id="HTENCEH"/>
<gene>
    <name evidence="3" type="primary">LOC113395052</name>
</gene>
<reference evidence="3" key="1">
    <citation type="submission" date="2025-08" db="UniProtKB">
        <authorList>
            <consortium name="RefSeq"/>
        </authorList>
    </citation>
    <scope>IDENTIFICATION</scope>
    <source>
        <tissue evidence="3">Whole body</tissue>
    </source>
</reference>
<protein>
    <submittedName>
        <fullName evidence="3">Uncharacterized protein LOC113395052</fullName>
    </submittedName>
</protein>
<evidence type="ECO:0000313" key="2">
    <source>
        <dbReference type="Proteomes" id="UP001652626"/>
    </source>
</evidence>
<dbReference type="RefSeq" id="XP_026488379.2">
    <property type="nucleotide sequence ID" value="XM_026632594.2"/>
</dbReference>
<keyword evidence="1" id="KW-0472">Membrane</keyword>
<dbReference type="OrthoDB" id="7214977at2759"/>